<dbReference type="InterPro" id="IPR008462">
    <property type="entry name" value="CsbD"/>
</dbReference>
<dbReference type="PANTHER" id="PTHR34977">
    <property type="entry name" value="UPF0337 PROTEIN YJBJ"/>
    <property type="match status" value="1"/>
</dbReference>
<comment type="similarity">
    <text evidence="1">Belongs to the UPF0337 (CsbD) family.</text>
</comment>
<dbReference type="PIRSF" id="PIRSF039008">
    <property type="entry name" value="YjbJ"/>
    <property type="match status" value="1"/>
</dbReference>
<dbReference type="EMBL" id="AP021861">
    <property type="protein sequence ID" value="BBO35774.1"/>
    <property type="molecule type" value="Genomic_DNA"/>
</dbReference>
<dbReference type="InterPro" id="IPR036629">
    <property type="entry name" value="YjbJ_sf"/>
</dbReference>
<protein>
    <submittedName>
        <fullName evidence="3">UPF0337 protein YjbJ</fullName>
    </submittedName>
</protein>
<feature type="domain" description="CsbD-like" evidence="2">
    <location>
        <begin position="4"/>
        <end position="55"/>
    </location>
</feature>
<dbReference type="Gene3D" id="1.10.1470.10">
    <property type="entry name" value="YjbJ"/>
    <property type="match status" value="1"/>
</dbReference>
<dbReference type="Pfam" id="PF05532">
    <property type="entry name" value="CsbD"/>
    <property type="match status" value="1"/>
</dbReference>
<evidence type="ECO:0000313" key="4">
    <source>
        <dbReference type="Proteomes" id="UP000326837"/>
    </source>
</evidence>
<dbReference type="PANTHER" id="PTHR34977:SF1">
    <property type="entry name" value="UPF0337 PROTEIN YJBJ"/>
    <property type="match status" value="1"/>
</dbReference>
<dbReference type="AlphaFoldDB" id="A0A5K7XFZ0"/>
<gene>
    <name evidence="3" type="ORF">PLANPX_5386</name>
</gene>
<name>A0A5K7XFZ0_9BACT</name>
<evidence type="ECO:0000259" key="2">
    <source>
        <dbReference type="Pfam" id="PF05532"/>
    </source>
</evidence>
<dbReference type="InterPro" id="IPR050423">
    <property type="entry name" value="UPF0337_stress_rsp"/>
</dbReference>
<reference evidence="4" key="1">
    <citation type="submission" date="2019-10" db="EMBL/GenBank/DDBJ databases">
        <title>Lacipirellula parvula gen. nov., sp. nov., representing a lineage of planctomycetes widespread in freshwater anoxic habitats, and description of the family Lacipirellulaceae.</title>
        <authorList>
            <person name="Dedysh S.N."/>
            <person name="Kulichevskaya I.S."/>
            <person name="Beletsky A.V."/>
            <person name="Rakitin A.L."/>
            <person name="Mardanov A.V."/>
            <person name="Ivanova A.A."/>
            <person name="Saltykova V.X."/>
            <person name="Rijpstra W.I.C."/>
            <person name="Sinninghe Damste J.S."/>
            <person name="Ravin N.V."/>
        </authorList>
    </citation>
    <scope>NUCLEOTIDE SEQUENCE [LARGE SCALE GENOMIC DNA]</scope>
    <source>
        <strain evidence="4">PX69</strain>
    </source>
</reference>
<dbReference type="Proteomes" id="UP000326837">
    <property type="component" value="Chromosome"/>
</dbReference>
<evidence type="ECO:0000313" key="3">
    <source>
        <dbReference type="EMBL" id="BBO35774.1"/>
    </source>
</evidence>
<proteinExistence type="inferred from homology"/>
<dbReference type="KEGG" id="lpav:PLANPX_5386"/>
<dbReference type="InterPro" id="IPR026042">
    <property type="entry name" value="YjbJ"/>
</dbReference>
<accession>A0A5K7XFZ0</accession>
<dbReference type="RefSeq" id="WP_152101075.1">
    <property type="nucleotide sequence ID" value="NZ_AP021861.1"/>
</dbReference>
<dbReference type="SUPFAM" id="SSF69047">
    <property type="entry name" value="Hypothetical protein YjbJ"/>
    <property type="match status" value="1"/>
</dbReference>
<organism evidence="3 4">
    <name type="scientific">Lacipirellula parvula</name>
    <dbReference type="NCBI Taxonomy" id="2650471"/>
    <lineage>
        <taxon>Bacteria</taxon>
        <taxon>Pseudomonadati</taxon>
        <taxon>Planctomycetota</taxon>
        <taxon>Planctomycetia</taxon>
        <taxon>Pirellulales</taxon>
        <taxon>Lacipirellulaceae</taxon>
        <taxon>Lacipirellula</taxon>
    </lineage>
</organism>
<sequence length="70" mass="8053">MNWDQVEGNWKQAKGRIQQQWGKLTNDDVDTIKGKRTELVGKLQARYGYARERAEEEVEKFCTTCDSASG</sequence>
<keyword evidence="4" id="KW-1185">Reference proteome</keyword>
<evidence type="ECO:0000256" key="1">
    <source>
        <dbReference type="ARBA" id="ARBA00009129"/>
    </source>
</evidence>